<evidence type="ECO:0000313" key="5">
    <source>
        <dbReference type="Proteomes" id="UP000769766"/>
    </source>
</evidence>
<dbReference type="InterPro" id="IPR002737">
    <property type="entry name" value="MEMO1_fam"/>
</dbReference>
<feature type="domain" description="AMMECR1" evidence="3">
    <location>
        <begin position="300"/>
        <end position="486"/>
    </location>
</feature>
<comment type="caution">
    <text evidence="4">The sequence shown here is derived from an EMBL/GenBank/DDBJ whole genome shotgun (WGS) entry which is preliminary data.</text>
</comment>
<reference evidence="4" key="1">
    <citation type="submission" date="2020-07" db="EMBL/GenBank/DDBJ databases">
        <title>Huge and variable diversity of episymbiotic CPR bacteria and DPANN archaea in groundwater ecosystems.</title>
        <authorList>
            <person name="He C.Y."/>
            <person name="Keren R."/>
            <person name="Whittaker M."/>
            <person name="Farag I.F."/>
            <person name="Doudna J."/>
            <person name="Cate J.H.D."/>
            <person name="Banfield J.F."/>
        </authorList>
    </citation>
    <scope>NUCLEOTIDE SEQUENCE</scope>
    <source>
        <strain evidence="4">NC_groundwater_672_Ag_B-0.1um_62_36</strain>
    </source>
</reference>
<sequence length="486" mass="54550">MVFSTSWTADENQMEVRPSILQGTWYPSTSQALGSQVDTLLQAAPSVQLPGSLRALIVPHAGYAYSGRCAAHAYRALADRQYRRVIVLAPSHYGGFRGGSILPVSYYETPLGLVEVDQEAVRSLRAHPLIGVQVEAELREHSLEIQLPFLQRSLSGFKLVPLLIGQLAREEYPVLAGEIQRQVDDHTLLIASSDFTHYGPRFGYLPFDREIPYRIWMLDSHALARIQERDVEGFLHYVADTGATICGFRPIALLLQSLPEDVRGQVLDYYSSGEMTGDYTNSVSYAALVFTCDPERLDGEEKRTLLSIARDTMELYLRMGQMLEVENGPYVLTERLQRRLGTFVTLEKEGRLRGCIGNVLPNKPLYESVRDNAIHAAVRDPRFPAMAVEEVPQVRLEVSVLSTLKRVATLREIWVGRHGLLVRKGSRSGLLLPRVALDHRWDLQTFLENACLKAGLQPQDWKEGAEVYLFTTQSLAERKGLGEESV</sequence>
<dbReference type="NCBIfam" id="TIGR04336">
    <property type="entry name" value="AmmeMemoSam_B"/>
    <property type="match status" value="1"/>
</dbReference>
<dbReference type="PROSITE" id="PS51112">
    <property type="entry name" value="AMMECR1"/>
    <property type="match status" value="1"/>
</dbReference>
<dbReference type="Gene3D" id="3.30.1490.150">
    <property type="entry name" value="Hypothetical protein ph0010, domain 2"/>
    <property type="match status" value="1"/>
</dbReference>
<dbReference type="NCBIfam" id="TIGR04335">
    <property type="entry name" value="AmmeMemoSam_A"/>
    <property type="match status" value="1"/>
</dbReference>
<dbReference type="Proteomes" id="UP000769766">
    <property type="component" value="Unassembled WGS sequence"/>
</dbReference>
<dbReference type="InterPro" id="IPR027623">
    <property type="entry name" value="AmmeMemoSam_A"/>
</dbReference>
<evidence type="ECO:0000313" key="4">
    <source>
        <dbReference type="EMBL" id="MBI2876856.1"/>
    </source>
</evidence>
<evidence type="ECO:0000259" key="3">
    <source>
        <dbReference type="PROSITE" id="PS51112"/>
    </source>
</evidence>
<dbReference type="EMBL" id="JACPRF010000248">
    <property type="protein sequence ID" value="MBI2876856.1"/>
    <property type="molecule type" value="Genomic_DNA"/>
</dbReference>
<dbReference type="PANTHER" id="PTHR11060:SF0">
    <property type="entry name" value="PROTEIN MEMO1"/>
    <property type="match status" value="1"/>
</dbReference>
<evidence type="ECO:0000256" key="2">
    <source>
        <dbReference type="HAMAP-Rule" id="MF_00055"/>
    </source>
</evidence>
<name>A0A932CPC5_UNCTE</name>
<dbReference type="Pfam" id="PF01871">
    <property type="entry name" value="AMMECR1"/>
    <property type="match status" value="1"/>
</dbReference>
<dbReference type="InterPro" id="IPR023472">
    <property type="entry name" value="Uncharacterised_MJ0810"/>
</dbReference>
<dbReference type="Gene3D" id="3.30.700.20">
    <property type="entry name" value="Hypothetical protein ph0010, domain 1"/>
    <property type="match status" value="1"/>
</dbReference>
<proteinExistence type="inferred from homology"/>
<dbReference type="InterPro" id="IPR027485">
    <property type="entry name" value="AMMECR1_N"/>
</dbReference>
<dbReference type="HAMAP" id="MF_00645">
    <property type="entry name" value="AMMECR1"/>
    <property type="match status" value="1"/>
</dbReference>
<dbReference type="InterPro" id="IPR023473">
    <property type="entry name" value="AMMECR1"/>
</dbReference>
<dbReference type="Gene3D" id="3.40.830.10">
    <property type="entry name" value="LigB-like"/>
    <property type="match status" value="1"/>
</dbReference>
<evidence type="ECO:0000256" key="1">
    <source>
        <dbReference type="ARBA" id="ARBA00006315"/>
    </source>
</evidence>
<organism evidence="4 5">
    <name type="scientific">Tectimicrobiota bacterium</name>
    <dbReference type="NCBI Taxonomy" id="2528274"/>
    <lineage>
        <taxon>Bacteria</taxon>
        <taxon>Pseudomonadati</taxon>
        <taxon>Nitrospinota/Tectimicrobiota group</taxon>
        <taxon>Candidatus Tectimicrobiota</taxon>
    </lineage>
</organism>
<dbReference type="InterPro" id="IPR002733">
    <property type="entry name" value="AMMECR1_domain"/>
</dbReference>
<dbReference type="AlphaFoldDB" id="A0A932CPC5"/>
<dbReference type="InterPro" id="IPR036071">
    <property type="entry name" value="AMMECR1_dom_sf"/>
</dbReference>
<protein>
    <recommendedName>
        <fullName evidence="2">MEMO1 family protein HYY20_08245</fullName>
    </recommendedName>
</protein>
<dbReference type="NCBIfam" id="TIGR00296">
    <property type="entry name" value="TIGR00296 family protein"/>
    <property type="match status" value="1"/>
</dbReference>
<comment type="similarity">
    <text evidence="1 2">Belongs to the MEMO1 family.</text>
</comment>
<dbReference type="PANTHER" id="PTHR11060">
    <property type="entry name" value="PROTEIN MEMO1"/>
    <property type="match status" value="1"/>
</dbReference>
<gene>
    <name evidence="4" type="primary">amrB</name>
    <name evidence="4" type="ORF">HYY20_08245</name>
</gene>
<dbReference type="Pfam" id="PF01875">
    <property type="entry name" value="Memo"/>
    <property type="match status" value="1"/>
</dbReference>
<accession>A0A932CPC5</accession>
<dbReference type="CDD" id="cd07361">
    <property type="entry name" value="MEMO_like"/>
    <property type="match status" value="1"/>
</dbReference>
<dbReference type="HAMAP" id="MF_00055">
    <property type="entry name" value="MEMO1"/>
    <property type="match status" value="1"/>
</dbReference>
<dbReference type="SUPFAM" id="SSF143447">
    <property type="entry name" value="AMMECR1-like"/>
    <property type="match status" value="1"/>
</dbReference>